<keyword evidence="3" id="KW-1185">Reference proteome</keyword>
<gene>
    <name evidence="2" type="primary">tam</name>
    <name evidence="2" type="ORF">GPAL_4079</name>
</gene>
<evidence type="ECO:0000313" key="3">
    <source>
        <dbReference type="Proteomes" id="UP000006251"/>
    </source>
</evidence>
<comment type="caution">
    <text evidence="2">The sequence shown here is derived from an EMBL/GenBank/DDBJ whole genome shotgun (WGS) entry which is preliminary data.</text>
</comment>
<reference evidence="3" key="1">
    <citation type="journal article" date="2014" name="Environ. Microbiol.">
        <title>Comparative genomics of the marine bacterial genus Glaciecola reveals the high degree of genomic diversity and genomic characteristic for cold adaptation.</title>
        <authorList>
            <person name="Qin Q.L."/>
            <person name="Xie B.B."/>
            <person name="Yu Y."/>
            <person name="Shu Y.L."/>
            <person name="Rong J.C."/>
            <person name="Zhang Y.J."/>
            <person name="Zhao D.L."/>
            <person name="Chen X.L."/>
            <person name="Zhang X.Y."/>
            <person name="Chen B."/>
            <person name="Zhou B.C."/>
            <person name="Zhang Y.Z."/>
        </authorList>
    </citation>
    <scope>NUCLEOTIDE SEQUENCE [LARGE SCALE GENOMIC DNA]</scope>
    <source>
        <strain evidence="3">ACAM 615</strain>
    </source>
</reference>
<evidence type="ECO:0000313" key="2">
    <source>
        <dbReference type="EMBL" id="GAC30918.1"/>
    </source>
</evidence>
<dbReference type="GO" id="GO:0032259">
    <property type="term" value="P:methylation"/>
    <property type="evidence" value="ECO:0007669"/>
    <property type="project" value="UniProtKB-KW"/>
</dbReference>
<name>K6ZPX2_9ALTE</name>
<dbReference type="OrthoDB" id="9760689at2"/>
<dbReference type="EMBL" id="BAEQ01000068">
    <property type="protein sequence ID" value="GAC30918.1"/>
    <property type="molecule type" value="Genomic_DNA"/>
</dbReference>
<dbReference type="Gene3D" id="3.40.50.150">
    <property type="entry name" value="Vaccinia Virus protein VP39"/>
    <property type="match status" value="1"/>
</dbReference>
<feature type="domain" description="Methyltransferase type 11" evidence="1">
    <location>
        <begin position="38"/>
        <end position="125"/>
    </location>
</feature>
<dbReference type="PANTHER" id="PTHR43861:SF1">
    <property type="entry name" value="TRANS-ACONITATE 2-METHYLTRANSFERASE"/>
    <property type="match status" value="1"/>
</dbReference>
<dbReference type="CDD" id="cd02440">
    <property type="entry name" value="AdoMet_MTases"/>
    <property type="match status" value="1"/>
</dbReference>
<organism evidence="2 3">
    <name type="scientific">Brumicola pallidula DSM 14239 = ACAM 615</name>
    <dbReference type="NCBI Taxonomy" id="1121922"/>
    <lineage>
        <taxon>Bacteria</taxon>
        <taxon>Pseudomonadati</taxon>
        <taxon>Pseudomonadota</taxon>
        <taxon>Gammaproteobacteria</taxon>
        <taxon>Alteromonadales</taxon>
        <taxon>Alteromonadaceae</taxon>
        <taxon>Brumicola</taxon>
    </lineage>
</organism>
<dbReference type="RefSeq" id="WP_006015747.1">
    <property type="nucleotide sequence ID" value="NZ_BAEQ01000068.1"/>
</dbReference>
<dbReference type="GO" id="GO:0008757">
    <property type="term" value="F:S-adenosylmethionine-dependent methyltransferase activity"/>
    <property type="evidence" value="ECO:0007669"/>
    <property type="project" value="InterPro"/>
</dbReference>
<keyword evidence="2" id="KW-0489">Methyltransferase</keyword>
<dbReference type="PANTHER" id="PTHR43861">
    <property type="entry name" value="TRANS-ACONITATE 2-METHYLTRANSFERASE-RELATED"/>
    <property type="match status" value="1"/>
</dbReference>
<protein>
    <submittedName>
        <fullName evidence="2">Trans-aconitate 2-methyltransferase</fullName>
    </submittedName>
</protein>
<dbReference type="STRING" id="1121922.GCA_000428905_03196"/>
<dbReference type="AlphaFoldDB" id="K6ZPX2"/>
<accession>K6ZPX2</accession>
<dbReference type="InterPro" id="IPR029063">
    <property type="entry name" value="SAM-dependent_MTases_sf"/>
</dbReference>
<sequence length="249" mass="27945">MSETKWDPVKYNQVADFVAKLGEPLLNLLAPKLSDSILDVGCGDGSLTEKIKPLCQHVLGIDASAEMVLAAKAKGLNALVKDANDLDFNEQFDGVFSNAALHWMTTPKAVISGIYRSLKPQGRFVAEFGGFGNAGKIVDALTTCLEREGILYQNPWYFPTAEAYSDLLVKQGFELEYIDLFDRFTPLPEHLSEWLEAFGQAFFTNVDAKHKKHIIDEITNLLKPDLLVNGQWHVDYVRLRVKAFKPQRR</sequence>
<dbReference type="Proteomes" id="UP000006251">
    <property type="component" value="Unassembled WGS sequence"/>
</dbReference>
<keyword evidence="2" id="KW-0808">Transferase</keyword>
<dbReference type="SUPFAM" id="SSF53335">
    <property type="entry name" value="S-adenosyl-L-methionine-dependent methyltransferases"/>
    <property type="match status" value="1"/>
</dbReference>
<dbReference type="Pfam" id="PF08241">
    <property type="entry name" value="Methyltransf_11"/>
    <property type="match status" value="1"/>
</dbReference>
<dbReference type="InterPro" id="IPR013216">
    <property type="entry name" value="Methyltransf_11"/>
</dbReference>
<evidence type="ECO:0000259" key="1">
    <source>
        <dbReference type="Pfam" id="PF08241"/>
    </source>
</evidence>
<proteinExistence type="predicted"/>